<keyword evidence="2 3" id="KW-0238">DNA-binding</keyword>
<organism evidence="5 6">
    <name type="scientific">Lysinibacillus louembei</name>
    <dbReference type="NCBI Taxonomy" id="1470088"/>
    <lineage>
        <taxon>Bacteria</taxon>
        <taxon>Bacillati</taxon>
        <taxon>Bacillota</taxon>
        <taxon>Bacilli</taxon>
        <taxon>Bacillales</taxon>
        <taxon>Bacillaceae</taxon>
        <taxon>Lysinibacillus</taxon>
    </lineage>
</organism>
<dbReference type="PANTHER" id="PTHR43479">
    <property type="entry name" value="ACREF/ENVCD OPERON REPRESSOR-RELATED"/>
    <property type="match status" value="1"/>
</dbReference>
<reference evidence="5 6" key="1">
    <citation type="submission" date="2023-09" db="EMBL/GenBank/DDBJ databases">
        <authorList>
            <person name="Page C.A."/>
            <person name="Perez-Diaz I.M."/>
        </authorList>
    </citation>
    <scope>NUCLEOTIDE SEQUENCE [LARGE SCALE GENOMIC DNA]</scope>
    <source>
        <strain evidence="5 6">Ll15</strain>
    </source>
</reference>
<feature type="domain" description="HTH tetR-type" evidence="4">
    <location>
        <begin position="9"/>
        <end position="69"/>
    </location>
</feature>
<evidence type="ECO:0000256" key="2">
    <source>
        <dbReference type="ARBA" id="ARBA00023125"/>
    </source>
</evidence>
<dbReference type="InterPro" id="IPR001647">
    <property type="entry name" value="HTH_TetR"/>
</dbReference>
<dbReference type="Proteomes" id="UP001322664">
    <property type="component" value="Chromosome"/>
</dbReference>
<evidence type="ECO:0000313" key="5">
    <source>
        <dbReference type="EMBL" id="WPK10309.1"/>
    </source>
</evidence>
<dbReference type="InterPro" id="IPR009057">
    <property type="entry name" value="Homeodomain-like_sf"/>
</dbReference>
<dbReference type="Pfam" id="PF14278">
    <property type="entry name" value="TetR_C_8"/>
    <property type="match status" value="1"/>
</dbReference>
<dbReference type="Gene3D" id="1.10.357.10">
    <property type="entry name" value="Tetracycline Repressor, domain 2"/>
    <property type="match status" value="1"/>
</dbReference>
<sequence>MKTHSVQTERTKQFLKKSFVKMVHEKGYNAVTVKDIVTDAGYNRTTFYLHYQDKQDLVEELMQEMEALIQHYSMCKYKKDTPIDVMKMNNLSFDLFYFIYDHRDYFSLLLVMDTLPGIHRQLPDRLYYMFLHHFQFKYNNANTDDQHQKRYMAYGTAGVIQDWIESGFISSPAEMTMKVTSILGTFAKYFTIHYDDAQCT</sequence>
<name>A0ABZ0RTA5_9BACI</name>
<dbReference type="PANTHER" id="PTHR43479:SF7">
    <property type="entry name" value="TETR-FAMILY TRANSCRIPTIONAL REGULATOR"/>
    <property type="match status" value="1"/>
</dbReference>
<evidence type="ECO:0000313" key="6">
    <source>
        <dbReference type="Proteomes" id="UP001322664"/>
    </source>
</evidence>
<dbReference type="Pfam" id="PF00440">
    <property type="entry name" value="TetR_N"/>
    <property type="match status" value="1"/>
</dbReference>
<evidence type="ECO:0000256" key="3">
    <source>
        <dbReference type="PROSITE-ProRule" id="PRU00335"/>
    </source>
</evidence>
<accession>A0ABZ0RTA5</accession>
<gene>
    <name evidence="5" type="ORF">R6U77_10215</name>
</gene>
<dbReference type="SUPFAM" id="SSF46689">
    <property type="entry name" value="Homeodomain-like"/>
    <property type="match status" value="1"/>
</dbReference>
<dbReference type="InterPro" id="IPR050624">
    <property type="entry name" value="HTH-type_Tx_Regulator"/>
</dbReference>
<protein>
    <submittedName>
        <fullName evidence="5">TetR/AcrR family transcriptional regulator</fullName>
    </submittedName>
</protein>
<dbReference type="EMBL" id="CP137624">
    <property type="protein sequence ID" value="WPK10309.1"/>
    <property type="molecule type" value="Genomic_DNA"/>
</dbReference>
<keyword evidence="1" id="KW-0678">Repressor</keyword>
<keyword evidence="6" id="KW-1185">Reference proteome</keyword>
<proteinExistence type="predicted"/>
<evidence type="ECO:0000259" key="4">
    <source>
        <dbReference type="PROSITE" id="PS50977"/>
    </source>
</evidence>
<feature type="DNA-binding region" description="H-T-H motif" evidence="3">
    <location>
        <begin position="32"/>
        <end position="51"/>
    </location>
</feature>
<dbReference type="PROSITE" id="PS50977">
    <property type="entry name" value="HTH_TETR_2"/>
    <property type="match status" value="1"/>
</dbReference>
<dbReference type="InterPro" id="IPR039532">
    <property type="entry name" value="TetR_C_Firmicutes"/>
</dbReference>
<dbReference type="RefSeq" id="WP_319835579.1">
    <property type="nucleotide sequence ID" value="NZ_CP137624.1"/>
</dbReference>
<evidence type="ECO:0000256" key="1">
    <source>
        <dbReference type="ARBA" id="ARBA00022491"/>
    </source>
</evidence>